<evidence type="ECO:0000313" key="2">
    <source>
        <dbReference type="Proteomes" id="UP001499959"/>
    </source>
</evidence>
<proteinExistence type="predicted"/>
<dbReference type="InterPro" id="IPR039498">
    <property type="entry name" value="NTP_transf_5"/>
</dbReference>
<dbReference type="Proteomes" id="UP001499959">
    <property type="component" value="Unassembled WGS sequence"/>
</dbReference>
<dbReference type="Pfam" id="PF14907">
    <property type="entry name" value="NTP_transf_5"/>
    <property type="match status" value="1"/>
</dbReference>
<name>A0ABP9B146_9GAMM</name>
<keyword evidence="2" id="KW-1185">Reference proteome</keyword>
<sequence length="370" mass="41134">MPVVQASDIEGNALQSGESGWHAIACRILSDYADAETGRPHESIPDSAWDRLRAMKIDGLFRAADPRSGLLQSAYARIEAMQQASAAEAVQALLARDVTPLAFKGVDLTPRYFADGSPSAMNDIDLLVKRDEIGRARTALLGLGFRQAYFDETRGALVDADIADIADVERMHYELYPFRRILPIDFEPAVAAELRASPAKQPLVFDDDGGAWLVDEIDLHHSVALDVDPQPLFARARMSVVPGALALDAADHLWLITSRCYNEVALHGKRSLRDFAYIVGILRHESVDWSRVLAVASEYEMRPALYYYLRFADSLFSNRVVDPEVWSRLDPRQGSRARDWGWQLACLFDTLDAFPEWAKRPGGGHPPACP</sequence>
<organism evidence="1 2">
    <name type="scientific">Lysobacter hankyongensis</name>
    <dbReference type="NCBI Taxonomy" id="1176535"/>
    <lineage>
        <taxon>Bacteria</taxon>
        <taxon>Pseudomonadati</taxon>
        <taxon>Pseudomonadota</taxon>
        <taxon>Gammaproteobacteria</taxon>
        <taxon>Lysobacterales</taxon>
        <taxon>Lysobacteraceae</taxon>
        <taxon>Lysobacter</taxon>
    </lineage>
</organism>
<gene>
    <name evidence="1" type="ORF">GCM10023307_12830</name>
</gene>
<accession>A0ABP9B146</accession>
<evidence type="ECO:0000313" key="1">
    <source>
        <dbReference type="EMBL" id="GAA4789127.1"/>
    </source>
</evidence>
<evidence type="ECO:0008006" key="3">
    <source>
        <dbReference type="Google" id="ProtNLM"/>
    </source>
</evidence>
<reference evidence="2" key="1">
    <citation type="journal article" date="2019" name="Int. J. Syst. Evol. Microbiol.">
        <title>The Global Catalogue of Microorganisms (GCM) 10K type strain sequencing project: providing services to taxonomists for standard genome sequencing and annotation.</title>
        <authorList>
            <consortium name="The Broad Institute Genomics Platform"/>
            <consortium name="The Broad Institute Genome Sequencing Center for Infectious Disease"/>
            <person name="Wu L."/>
            <person name="Ma J."/>
        </authorList>
    </citation>
    <scope>NUCLEOTIDE SEQUENCE [LARGE SCALE GENOMIC DNA]</scope>
    <source>
        <strain evidence="2">JCM 18204</strain>
    </source>
</reference>
<comment type="caution">
    <text evidence="1">The sequence shown here is derived from an EMBL/GenBank/DDBJ whole genome shotgun (WGS) entry which is preliminary data.</text>
</comment>
<protein>
    <recommendedName>
        <fullName evidence="3">Nucleotidyltransferase family protein</fullName>
    </recommendedName>
</protein>
<dbReference type="EMBL" id="BAABJE010000005">
    <property type="protein sequence ID" value="GAA4789127.1"/>
    <property type="molecule type" value="Genomic_DNA"/>
</dbReference>